<feature type="transmembrane region" description="Helical" evidence="1">
    <location>
        <begin position="83"/>
        <end position="103"/>
    </location>
</feature>
<keyword evidence="1" id="KW-1133">Transmembrane helix</keyword>
<feature type="transmembrane region" description="Helical" evidence="1">
    <location>
        <begin position="234"/>
        <end position="254"/>
    </location>
</feature>
<organism evidence="3 4">
    <name type="scientific">Levilactobacillus tongjiangensis</name>
    <dbReference type="NCBI Taxonomy" id="2486023"/>
    <lineage>
        <taxon>Bacteria</taxon>
        <taxon>Bacillati</taxon>
        <taxon>Bacillota</taxon>
        <taxon>Bacilli</taxon>
        <taxon>Lactobacillales</taxon>
        <taxon>Lactobacillaceae</taxon>
        <taxon>Levilactobacillus</taxon>
    </lineage>
</organism>
<evidence type="ECO:0000313" key="3">
    <source>
        <dbReference type="EMBL" id="MFC6207288.1"/>
    </source>
</evidence>
<evidence type="ECO:0000259" key="2">
    <source>
        <dbReference type="Pfam" id="PF13240"/>
    </source>
</evidence>
<name>A0ABW1SST9_9LACO</name>
<feature type="transmembrane region" description="Helical" evidence="1">
    <location>
        <begin position="170"/>
        <end position="190"/>
    </location>
</feature>
<evidence type="ECO:0000313" key="4">
    <source>
        <dbReference type="Proteomes" id="UP001596254"/>
    </source>
</evidence>
<dbReference type="InterPro" id="IPR026870">
    <property type="entry name" value="Zinc_ribbon_dom"/>
</dbReference>
<protein>
    <submittedName>
        <fullName evidence="3">Zinc ribbon domain-containing protein</fullName>
    </submittedName>
</protein>
<proteinExistence type="predicted"/>
<keyword evidence="4" id="KW-1185">Reference proteome</keyword>
<dbReference type="EMBL" id="JBHSSK010000021">
    <property type="protein sequence ID" value="MFC6207288.1"/>
    <property type="molecule type" value="Genomic_DNA"/>
</dbReference>
<keyword evidence="1" id="KW-0472">Membrane</keyword>
<evidence type="ECO:0000256" key="1">
    <source>
        <dbReference type="SAM" id="Phobius"/>
    </source>
</evidence>
<comment type="caution">
    <text evidence="3">The sequence shown here is derived from an EMBL/GenBank/DDBJ whole genome shotgun (WGS) entry which is preliminary data.</text>
</comment>
<dbReference type="Proteomes" id="UP001596254">
    <property type="component" value="Unassembled WGS sequence"/>
</dbReference>
<dbReference type="RefSeq" id="WP_125691796.1">
    <property type="nucleotide sequence ID" value="NZ_JBHSSK010000021.1"/>
</dbReference>
<gene>
    <name evidence="3" type="ORF">ACFP1G_07325</name>
</gene>
<dbReference type="Pfam" id="PF13240">
    <property type="entry name" value="Zn_Ribbon_1"/>
    <property type="match status" value="1"/>
</dbReference>
<sequence>MNEPQKFCPNCGHALHADTQFCPQCGYALSGNAPATDIPVEPEATPTTTRMATTTSPATTNFISWWWTSLKRPGQPVAGSTNLFGILNLVLMVIVNTAMIASMDNRYLHWFSDYPAYLKRIPGLTLRFTAITALSEGLIVLVVVAIGFGARRLLDRDQTSNSFLEYVNQFGHTVTPAVVVSILMLVISFFQDGTYGTFIDASRSFLVPVFLLLNASFIYSLVHNIKTPRFDKLYAALLGQIVVGLGITILVNLLNALRLFPFTL</sequence>
<reference evidence="4" key="1">
    <citation type="journal article" date="2019" name="Int. J. Syst. Evol. Microbiol.">
        <title>The Global Catalogue of Microorganisms (GCM) 10K type strain sequencing project: providing services to taxonomists for standard genome sequencing and annotation.</title>
        <authorList>
            <consortium name="The Broad Institute Genomics Platform"/>
            <consortium name="The Broad Institute Genome Sequencing Center for Infectious Disease"/>
            <person name="Wu L."/>
            <person name="Ma J."/>
        </authorList>
    </citation>
    <scope>NUCLEOTIDE SEQUENCE [LARGE SCALE GENOMIC DNA]</scope>
    <source>
        <strain evidence="4">CCM 8905</strain>
    </source>
</reference>
<feature type="transmembrane region" description="Helical" evidence="1">
    <location>
        <begin position="202"/>
        <end position="222"/>
    </location>
</feature>
<feature type="transmembrane region" description="Helical" evidence="1">
    <location>
        <begin position="124"/>
        <end position="150"/>
    </location>
</feature>
<feature type="domain" description="Zinc-ribbon" evidence="2">
    <location>
        <begin position="7"/>
        <end position="29"/>
    </location>
</feature>
<keyword evidence="1" id="KW-0812">Transmembrane</keyword>
<accession>A0ABW1SST9</accession>